<organism evidence="7 8">
    <name type="scientific">Litorilituus sediminis</name>
    <dbReference type="NCBI Taxonomy" id="718192"/>
    <lineage>
        <taxon>Bacteria</taxon>
        <taxon>Pseudomonadati</taxon>
        <taxon>Pseudomonadota</taxon>
        <taxon>Gammaproteobacteria</taxon>
        <taxon>Alteromonadales</taxon>
        <taxon>Colwelliaceae</taxon>
        <taxon>Litorilituus</taxon>
    </lineage>
</organism>
<evidence type="ECO:0000256" key="5">
    <source>
        <dbReference type="HAMAP-Rule" id="MF_01685"/>
    </source>
</evidence>
<proteinExistence type="inferred from homology"/>
<dbReference type="EMBL" id="CP034759">
    <property type="protein sequence ID" value="QBG36102.1"/>
    <property type="molecule type" value="Genomic_DNA"/>
</dbReference>
<evidence type="ECO:0000259" key="6">
    <source>
        <dbReference type="Pfam" id="PF07992"/>
    </source>
</evidence>
<keyword evidence="4 5" id="KW-0560">Oxidoreductase</keyword>
<dbReference type="PRINTS" id="PR00469">
    <property type="entry name" value="PNDRDTASEII"/>
</dbReference>
<reference evidence="7 8" key="1">
    <citation type="submission" date="2018-12" db="EMBL/GenBank/DDBJ databases">
        <title>Complete genome of Litorilituus sediminis.</title>
        <authorList>
            <person name="Liu A."/>
            <person name="Rong J."/>
        </authorList>
    </citation>
    <scope>NUCLEOTIDE SEQUENCE [LARGE SCALE GENOMIC DNA]</scope>
    <source>
        <strain evidence="7 8">JCM 17549</strain>
    </source>
</reference>
<comment type="similarity">
    <text evidence="5">Belongs to the ferredoxin--NADP reductase type 2 family.</text>
</comment>
<dbReference type="KEGG" id="lsd:EMK97_10460"/>
<feature type="domain" description="FAD/NAD(P)-binding" evidence="6">
    <location>
        <begin position="7"/>
        <end position="297"/>
    </location>
</feature>
<feature type="binding site" evidence="5">
    <location>
        <position position="88"/>
    </location>
    <ligand>
        <name>FAD</name>
        <dbReference type="ChEBI" id="CHEBI:57692"/>
    </ligand>
</feature>
<dbReference type="InterPro" id="IPR036188">
    <property type="entry name" value="FAD/NAD-bd_sf"/>
</dbReference>
<dbReference type="InterPro" id="IPR023753">
    <property type="entry name" value="FAD/NAD-binding_dom"/>
</dbReference>
<evidence type="ECO:0000256" key="1">
    <source>
        <dbReference type="ARBA" id="ARBA00022630"/>
    </source>
</evidence>
<keyword evidence="1 5" id="KW-0285">Flavoprotein</keyword>
<dbReference type="OrthoDB" id="9806179at2"/>
<gene>
    <name evidence="7" type="ORF">EMK97_10460</name>
</gene>
<feature type="binding site" evidence="5">
    <location>
        <position position="123"/>
    </location>
    <ligand>
        <name>FAD</name>
        <dbReference type="ChEBI" id="CHEBI:57692"/>
    </ligand>
</feature>
<keyword evidence="2 5" id="KW-0274">FAD</keyword>
<dbReference type="GO" id="GO:0050661">
    <property type="term" value="F:NADP binding"/>
    <property type="evidence" value="ECO:0007669"/>
    <property type="project" value="UniProtKB-UniRule"/>
</dbReference>
<evidence type="ECO:0000256" key="4">
    <source>
        <dbReference type="ARBA" id="ARBA00023002"/>
    </source>
</evidence>
<evidence type="ECO:0000256" key="2">
    <source>
        <dbReference type="ARBA" id="ARBA00022827"/>
    </source>
</evidence>
<comment type="caution">
    <text evidence="5">Lacks conserved residue(s) required for the propagation of feature annotation.</text>
</comment>
<dbReference type="HAMAP" id="MF_01685">
    <property type="entry name" value="FENR2"/>
    <property type="match status" value="1"/>
</dbReference>
<comment type="cofactor">
    <cofactor evidence="5">
        <name>FAD</name>
        <dbReference type="ChEBI" id="CHEBI:57692"/>
    </cofactor>
    <text evidence="5">Binds 1 FAD per subunit.</text>
</comment>
<feature type="binding site" evidence="5">
    <location>
        <position position="43"/>
    </location>
    <ligand>
        <name>FAD</name>
        <dbReference type="ChEBI" id="CHEBI:57692"/>
    </ligand>
</feature>
<protein>
    <recommendedName>
        <fullName evidence="5">Ferredoxin--NADP reductase</fullName>
        <shortName evidence="5">FNR</shortName>
        <shortName evidence="5">Fd-NADP(+) reductase</shortName>
        <ecNumber evidence="5">1.18.1.2</ecNumber>
    </recommendedName>
</protein>
<keyword evidence="8" id="KW-1185">Reference proteome</keyword>
<dbReference type="GO" id="GO:0050660">
    <property type="term" value="F:flavin adenine dinucleotide binding"/>
    <property type="evidence" value="ECO:0007669"/>
    <property type="project" value="UniProtKB-UniRule"/>
</dbReference>
<comment type="subunit">
    <text evidence="5">Homodimer.</text>
</comment>
<evidence type="ECO:0000313" key="8">
    <source>
        <dbReference type="Proteomes" id="UP000290244"/>
    </source>
</evidence>
<dbReference type="EC" id="1.18.1.2" evidence="5"/>
<keyword evidence="3 5" id="KW-0521">NADP</keyword>
<sequence>MKAIQTDVVIIGAGPVGLFQVFELGLQGLKAVVVDSLTQVGGQCSELYPDKPIYDIPAIPVASASDIVNSLQQQASPFQPTYLLGHRVENITKRAEHDFLLTTDQQVQIECSAVIIAAGNGSFEPVKLKVAGIEQFINKQLHYHVSNINTFQDKALVVLGGGDAALDWALALQKVAASVVLIHRSLNFRASQSNVNQMHQLCDELKMQFLCGQVTDFKQQDGRLTSLIVSGKDGVKRTLELEQLLVCFGQSPKNGPTASWGLDMFQHLICVDTEKFQTSTSGIYAVGDCNYYPGKRKLILSGFHESALAAFAIAQALNPAKRIATLYTTTSPVVHKRMGLDATVPLSYT</sequence>
<dbReference type="PRINTS" id="PR00368">
    <property type="entry name" value="FADPNR"/>
</dbReference>
<feature type="binding site" evidence="5">
    <location>
        <position position="329"/>
    </location>
    <ligand>
        <name>FAD</name>
        <dbReference type="ChEBI" id="CHEBI:57692"/>
    </ligand>
</feature>
<dbReference type="GO" id="GO:0004324">
    <property type="term" value="F:ferredoxin-NADP+ reductase activity"/>
    <property type="evidence" value="ECO:0007669"/>
    <property type="project" value="UniProtKB-UniRule"/>
</dbReference>
<dbReference type="SUPFAM" id="SSF51905">
    <property type="entry name" value="FAD/NAD(P)-binding domain"/>
    <property type="match status" value="1"/>
</dbReference>
<evidence type="ECO:0000313" key="7">
    <source>
        <dbReference type="EMBL" id="QBG36102.1"/>
    </source>
</evidence>
<dbReference type="PANTHER" id="PTHR48105">
    <property type="entry name" value="THIOREDOXIN REDUCTASE 1-RELATED-RELATED"/>
    <property type="match status" value="1"/>
</dbReference>
<feature type="binding site" evidence="5">
    <location>
        <position position="35"/>
    </location>
    <ligand>
        <name>FAD</name>
        <dbReference type="ChEBI" id="CHEBI:57692"/>
    </ligand>
</feature>
<comment type="catalytic activity">
    <reaction evidence="5">
        <text>2 reduced [2Fe-2S]-[ferredoxin] + NADP(+) + H(+) = 2 oxidized [2Fe-2S]-[ferredoxin] + NADPH</text>
        <dbReference type="Rhea" id="RHEA:20125"/>
        <dbReference type="Rhea" id="RHEA-COMP:10000"/>
        <dbReference type="Rhea" id="RHEA-COMP:10001"/>
        <dbReference type="ChEBI" id="CHEBI:15378"/>
        <dbReference type="ChEBI" id="CHEBI:33737"/>
        <dbReference type="ChEBI" id="CHEBI:33738"/>
        <dbReference type="ChEBI" id="CHEBI:57783"/>
        <dbReference type="ChEBI" id="CHEBI:58349"/>
        <dbReference type="EC" id="1.18.1.2"/>
    </reaction>
</comment>
<evidence type="ECO:0000256" key="3">
    <source>
        <dbReference type="ARBA" id="ARBA00022857"/>
    </source>
</evidence>
<dbReference type="InterPro" id="IPR022890">
    <property type="entry name" value="Fd--NADP_Rdtase_type_2"/>
</dbReference>
<accession>A0A4P6P947</accession>
<dbReference type="Proteomes" id="UP000290244">
    <property type="component" value="Chromosome"/>
</dbReference>
<dbReference type="RefSeq" id="WP_130601928.1">
    <property type="nucleotide sequence ID" value="NZ_CP034759.1"/>
</dbReference>
<dbReference type="AlphaFoldDB" id="A0A4P6P947"/>
<feature type="binding site" evidence="5">
    <location>
        <position position="288"/>
    </location>
    <ligand>
        <name>FAD</name>
        <dbReference type="ChEBI" id="CHEBI:57692"/>
    </ligand>
</feature>
<dbReference type="Pfam" id="PF07992">
    <property type="entry name" value="Pyr_redox_2"/>
    <property type="match status" value="1"/>
</dbReference>
<dbReference type="Gene3D" id="3.50.50.60">
    <property type="entry name" value="FAD/NAD(P)-binding domain"/>
    <property type="match status" value="2"/>
</dbReference>
<feature type="binding site" evidence="5">
    <location>
        <position position="48"/>
    </location>
    <ligand>
        <name>FAD</name>
        <dbReference type="ChEBI" id="CHEBI:57692"/>
    </ligand>
</feature>
<dbReference type="InterPro" id="IPR050097">
    <property type="entry name" value="Ferredoxin-NADP_redctase_2"/>
</dbReference>
<name>A0A4P6P947_9GAMM</name>